<proteinExistence type="predicted"/>
<dbReference type="Proteomes" id="UP001143856">
    <property type="component" value="Unassembled WGS sequence"/>
</dbReference>
<gene>
    <name evidence="1" type="ORF">NUW58_g4273</name>
</gene>
<name>A0ACC1P7K1_9PEZI</name>
<accession>A0ACC1P7K1</accession>
<sequence>MRALRYHGPKDLRLELLPEPKCGPTQVKIQPAFVGICGTDLHEYHSQTFIPKHGEPHELSNETAPVTLGHELSGTIIEIGSEVPNSADLKVGDRVAVFPLLYCRTCLPCKDGYLNCCVKKGFIGLSGSGGLGDFLCVQPEAVFKLADNISLELGALVEPLAVAWHAVSESGIKAGQASLVFGTGPIGLAVIQCLRAMNAGEIIAVEIAARRQEFAKKFGATHVLDPKHTDVIKTARELTGGWGPPIAFDCAGVPASLESAIHAVSPRGVIMCVALWEKSIPFNPNDLVLYEKKYVGCLTYQLSDFGSVIDALRDGRLRPEPMITRKIPLNRVVEDGFDALINEKDKHIKIMVDLSAL</sequence>
<evidence type="ECO:0000313" key="2">
    <source>
        <dbReference type="Proteomes" id="UP001143856"/>
    </source>
</evidence>
<evidence type="ECO:0000313" key="1">
    <source>
        <dbReference type="EMBL" id="KAJ2987866.1"/>
    </source>
</evidence>
<organism evidence="1 2">
    <name type="scientific">Xylaria curta</name>
    <dbReference type="NCBI Taxonomy" id="42375"/>
    <lineage>
        <taxon>Eukaryota</taxon>
        <taxon>Fungi</taxon>
        <taxon>Dikarya</taxon>
        <taxon>Ascomycota</taxon>
        <taxon>Pezizomycotina</taxon>
        <taxon>Sordariomycetes</taxon>
        <taxon>Xylariomycetidae</taxon>
        <taxon>Xylariales</taxon>
        <taxon>Xylariaceae</taxon>
        <taxon>Xylaria</taxon>
    </lineage>
</organism>
<comment type="caution">
    <text evidence="1">The sequence shown here is derived from an EMBL/GenBank/DDBJ whole genome shotgun (WGS) entry which is preliminary data.</text>
</comment>
<protein>
    <submittedName>
        <fullName evidence="1">Uncharacterized protein</fullName>
    </submittedName>
</protein>
<dbReference type="EMBL" id="JAPDGR010000729">
    <property type="protein sequence ID" value="KAJ2987866.1"/>
    <property type="molecule type" value="Genomic_DNA"/>
</dbReference>
<reference evidence="1" key="1">
    <citation type="submission" date="2022-10" db="EMBL/GenBank/DDBJ databases">
        <title>Genome Sequence of Xylaria curta.</title>
        <authorList>
            <person name="Buettner E."/>
        </authorList>
    </citation>
    <scope>NUCLEOTIDE SEQUENCE</scope>
    <source>
        <strain evidence="1">Babe10</strain>
    </source>
</reference>
<keyword evidence="2" id="KW-1185">Reference proteome</keyword>